<comment type="caution">
    <text evidence="1">The sequence shown here is derived from an EMBL/GenBank/DDBJ whole genome shotgun (WGS) entry which is preliminary data.</text>
</comment>
<keyword evidence="2" id="KW-1185">Reference proteome</keyword>
<gene>
    <name evidence="1" type="ORF">BJ212DRAFT_1304457</name>
</gene>
<name>A0A9P7DVJ1_9AGAM</name>
<protein>
    <submittedName>
        <fullName evidence="1">Uncharacterized protein</fullName>
    </submittedName>
</protein>
<dbReference type="GeneID" id="64627631"/>
<dbReference type="Proteomes" id="UP000807769">
    <property type="component" value="Unassembled WGS sequence"/>
</dbReference>
<evidence type="ECO:0000313" key="2">
    <source>
        <dbReference type="Proteomes" id="UP000807769"/>
    </source>
</evidence>
<evidence type="ECO:0000313" key="1">
    <source>
        <dbReference type="EMBL" id="KAG1804056.1"/>
    </source>
</evidence>
<reference evidence="1" key="1">
    <citation type="journal article" date="2020" name="New Phytol.">
        <title>Comparative genomics reveals dynamic genome evolution in host specialist ectomycorrhizal fungi.</title>
        <authorList>
            <person name="Lofgren L.A."/>
            <person name="Nguyen N.H."/>
            <person name="Vilgalys R."/>
            <person name="Ruytinx J."/>
            <person name="Liao H.L."/>
            <person name="Branco S."/>
            <person name="Kuo A."/>
            <person name="LaButti K."/>
            <person name="Lipzen A."/>
            <person name="Andreopoulos W."/>
            <person name="Pangilinan J."/>
            <person name="Riley R."/>
            <person name="Hundley H."/>
            <person name="Na H."/>
            <person name="Barry K."/>
            <person name="Grigoriev I.V."/>
            <person name="Stajich J.E."/>
            <person name="Kennedy P.G."/>
        </authorList>
    </citation>
    <scope>NUCLEOTIDE SEQUENCE</scope>
    <source>
        <strain evidence="1">MN1</strain>
    </source>
</reference>
<dbReference type="RefSeq" id="XP_041186728.1">
    <property type="nucleotide sequence ID" value="XM_041333614.1"/>
</dbReference>
<sequence length="211" mass="23767">MDEVGGASPKSHTLPQTSDFNIPWILEYSPTFPSSIQMYNMKRLDVYLCNHYFSVCFSGILPGEFLQENIPVQISVSIAEEYGMFTTPVVNTVSMDMRDPDSWQTNSLPSSDEIESWLVTKVDSESPLWAWGCDAFWLAFIGGYPCFLRGRWPMWDSRVPLQGTFIEAWLDQLSGAEGNWIGVQSAPEDDQASASYVSDMCQFYVLGLLPP</sequence>
<organism evidence="1 2">
    <name type="scientific">Suillus subaureus</name>
    <dbReference type="NCBI Taxonomy" id="48587"/>
    <lineage>
        <taxon>Eukaryota</taxon>
        <taxon>Fungi</taxon>
        <taxon>Dikarya</taxon>
        <taxon>Basidiomycota</taxon>
        <taxon>Agaricomycotina</taxon>
        <taxon>Agaricomycetes</taxon>
        <taxon>Agaricomycetidae</taxon>
        <taxon>Boletales</taxon>
        <taxon>Suillineae</taxon>
        <taxon>Suillaceae</taxon>
        <taxon>Suillus</taxon>
    </lineage>
</organism>
<dbReference type="OrthoDB" id="3169660at2759"/>
<dbReference type="EMBL" id="JABBWG010000063">
    <property type="protein sequence ID" value="KAG1804056.1"/>
    <property type="molecule type" value="Genomic_DNA"/>
</dbReference>
<proteinExistence type="predicted"/>
<accession>A0A9P7DVJ1</accession>
<dbReference type="AlphaFoldDB" id="A0A9P7DVJ1"/>